<comment type="caution">
    <text evidence="2">The sequence shown here is derived from an EMBL/GenBank/DDBJ whole genome shotgun (WGS) entry which is preliminary data.</text>
</comment>
<feature type="signal peptide" evidence="1">
    <location>
        <begin position="1"/>
        <end position="29"/>
    </location>
</feature>
<reference evidence="2" key="1">
    <citation type="submission" date="2018-11" db="EMBL/GenBank/DDBJ databases">
        <authorList>
            <consortium name="Pathogen Informatics"/>
        </authorList>
    </citation>
    <scope>NUCLEOTIDE SEQUENCE</scope>
</reference>
<dbReference type="EMBL" id="CAAALY010245278">
    <property type="protein sequence ID" value="VEL33165.1"/>
    <property type="molecule type" value="Genomic_DNA"/>
</dbReference>
<proteinExistence type="predicted"/>
<name>A0A3S5AMI5_9PLAT</name>
<gene>
    <name evidence="2" type="ORF">PXEA_LOCUS26605</name>
</gene>
<accession>A0A3S5AMI5</accession>
<evidence type="ECO:0000313" key="3">
    <source>
        <dbReference type="Proteomes" id="UP000784294"/>
    </source>
</evidence>
<evidence type="ECO:0000313" key="2">
    <source>
        <dbReference type="EMBL" id="VEL33165.1"/>
    </source>
</evidence>
<sequence>MMPTTMPANRLRMYQVHCLMLGIMTTTMADDFELCAFYIVTLTTRPSCDYELYSVGSTLFSQLGRSVRVTVSNVPSPVSSATIFEIASIRPLAGYIPKRFAGIVNERRHGYKLSVINLPFNRCGITQRPHFVFFSLVPHLFLSTPLQMADPPIHTILCSSFLQRRLRSTSSVRFGDLVERSDDADYDAGETFDNVPSPLSDAGNHDNYYVRRLRTRYWDDVSVFVCVGWYPPWSSEPTE</sequence>
<dbReference type="AlphaFoldDB" id="A0A3S5AMI5"/>
<keyword evidence="1" id="KW-0732">Signal</keyword>
<evidence type="ECO:0000256" key="1">
    <source>
        <dbReference type="SAM" id="SignalP"/>
    </source>
</evidence>
<organism evidence="2 3">
    <name type="scientific">Protopolystoma xenopodis</name>
    <dbReference type="NCBI Taxonomy" id="117903"/>
    <lineage>
        <taxon>Eukaryota</taxon>
        <taxon>Metazoa</taxon>
        <taxon>Spiralia</taxon>
        <taxon>Lophotrochozoa</taxon>
        <taxon>Platyhelminthes</taxon>
        <taxon>Monogenea</taxon>
        <taxon>Polyopisthocotylea</taxon>
        <taxon>Polystomatidea</taxon>
        <taxon>Polystomatidae</taxon>
        <taxon>Protopolystoma</taxon>
    </lineage>
</organism>
<feature type="chain" id="PRO_5018544506" evidence="1">
    <location>
        <begin position="30"/>
        <end position="239"/>
    </location>
</feature>
<keyword evidence="3" id="KW-1185">Reference proteome</keyword>
<protein>
    <submittedName>
        <fullName evidence="2">Uncharacterized protein</fullName>
    </submittedName>
</protein>
<dbReference type="Proteomes" id="UP000784294">
    <property type="component" value="Unassembled WGS sequence"/>
</dbReference>